<keyword evidence="1" id="KW-0812">Transmembrane</keyword>
<accession>A0A1H0B2J1</accession>
<feature type="transmembrane region" description="Helical" evidence="1">
    <location>
        <begin position="154"/>
        <end position="178"/>
    </location>
</feature>
<dbReference type="STRING" id="206665.SAMN04488516_10210"/>
<dbReference type="OrthoDB" id="9859193at2"/>
<keyword evidence="3" id="KW-1185">Reference proteome</keyword>
<dbReference type="Proteomes" id="UP000199602">
    <property type="component" value="Unassembled WGS sequence"/>
</dbReference>
<feature type="transmembrane region" description="Helical" evidence="1">
    <location>
        <begin position="123"/>
        <end position="142"/>
    </location>
</feature>
<feature type="transmembrane region" description="Helical" evidence="1">
    <location>
        <begin position="190"/>
        <end position="206"/>
    </location>
</feature>
<feature type="transmembrane region" description="Helical" evidence="1">
    <location>
        <begin position="40"/>
        <end position="60"/>
    </location>
</feature>
<evidence type="ECO:0008006" key="4">
    <source>
        <dbReference type="Google" id="ProtNLM"/>
    </source>
</evidence>
<keyword evidence="1" id="KW-0472">Membrane</keyword>
<dbReference type="AlphaFoldDB" id="A0A1H0B2J1"/>
<sequence>MKKDPTRQIFNLVPASLKRFKKLLICPDIPTYDIEKTDLYFVYHDFIFALSLISIIIKGIKGLLPNYFIVNPASLINYPVFILLLSLNALIPSILIFSLLLIPLYYKTKRVHVCIFYHSLRAYSLEIILVSILFVIAINRIFINNTPFKAINNIELIFSVIISAFTLFFLYWLIGYPVSKYLTNFFSKKIAYSLGIGSILFCLYINPTLSFKYFNNIIDYKEFCIQYVDYKFQKEVTGNIYNKDCLIGKCFELKEKFLP</sequence>
<evidence type="ECO:0000313" key="2">
    <source>
        <dbReference type="EMBL" id="SDN39869.1"/>
    </source>
</evidence>
<dbReference type="EMBL" id="FNIN01000002">
    <property type="protein sequence ID" value="SDN39869.1"/>
    <property type="molecule type" value="Genomic_DNA"/>
</dbReference>
<keyword evidence="1" id="KW-1133">Transmembrane helix</keyword>
<name>A0A1H0B2J1_9BACT</name>
<gene>
    <name evidence="2" type="ORF">SAMN04488516_10210</name>
</gene>
<feature type="transmembrane region" description="Helical" evidence="1">
    <location>
        <begin position="80"/>
        <end position="102"/>
    </location>
</feature>
<proteinExistence type="predicted"/>
<protein>
    <recommendedName>
        <fullName evidence="4">Yip1 domain-containing protein</fullName>
    </recommendedName>
</protein>
<dbReference type="RefSeq" id="WP_092062904.1">
    <property type="nucleotide sequence ID" value="NZ_FNIN01000002.1"/>
</dbReference>
<organism evidence="2 3">
    <name type="scientific">Desulfonauticus submarinus</name>
    <dbReference type="NCBI Taxonomy" id="206665"/>
    <lineage>
        <taxon>Bacteria</taxon>
        <taxon>Pseudomonadati</taxon>
        <taxon>Thermodesulfobacteriota</taxon>
        <taxon>Desulfovibrionia</taxon>
        <taxon>Desulfovibrionales</taxon>
        <taxon>Desulfonauticaceae</taxon>
        <taxon>Desulfonauticus</taxon>
    </lineage>
</organism>
<reference evidence="2 3" key="1">
    <citation type="submission" date="2016-10" db="EMBL/GenBank/DDBJ databases">
        <authorList>
            <person name="de Groot N.N."/>
        </authorList>
    </citation>
    <scope>NUCLEOTIDE SEQUENCE [LARGE SCALE GENOMIC DNA]</scope>
    <source>
        <strain evidence="2 3">DSM 15269</strain>
    </source>
</reference>
<evidence type="ECO:0000256" key="1">
    <source>
        <dbReference type="SAM" id="Phobius"/>
    </source>
</evidence>
<evidence type="ECO:0000313" key="3">
    <source>
        <dbReference type="Proteomes" id="UP000199602"/>
    </source>
</evidence>